<feature type="transmembrane region" description="Helical" evidence="8">
    <location>
        <begin position="301"/>
        <end position="334"/>
    </location>
</feature>
<dbReference type="Proteomes" id="UP000178747">
    <property type="component" value="Unassembled WGS sequence"/>
</dbReference>
<keyword evidence="3" id="KW-0813">Transport</keyword>
<dbReference type="GO" id="GO:0055085">
    <property type="term" value="P:transmembrane transport"/>
    <property type="evidence" value="ECO:0007669"/>
    <property type="project" value="TreeGrafter"/>
</dbReference>
<feature type="transmembrane region" description="Helical" evidence="8">
    <location>
        <begin position="7"/>
        <end position="29"/>
    </location>
</feature>
<dbReference type="PANTHER" id="PTHR21716">
    <property type="entry name" value="TRANSMEMBRANE PROTEIN"/>
    <property type="match status" value="1"/>
</dbReference>
<comment type="caution">
    <text evidence="9">The sequence shown here is derived from an EMBL/GenBank/DDBJ whole genome shotgun (WGS) entry which is preliminary data.</text>
</comment>
<evidence type="ECO:0000256" key="4">
    <source>
        <dbReference type="ARBA" id="ARBA00022475"/>
    </source>
</evidence>
<comment type="similarity">
    <text evidence="2">Belongs to the autoinducer-2 exporter (AI-2E) (TC 2.A.86) family.</text>
</comment>
<evidence type="ECO:0000313" key="10">
    <source>
        <dbReference type="Proteomes" id="UP000178747"/>
    </source>
</evidence>
<feature type="transmembrane region" description="Helical" evidence="8">
    <location>
        <begin position="252"/>
        <end position="280"/>
    </location>
</feature>
<keyword evidence="5 8" id="KW-0812">Transmembrane</keyword>
<dbReference type="AlphaFoldDB" id="A0A1G1Y4B2"/>
<organism evidence="9 10">
    <name type="scientific">Candidatus Buchananbacteria bacterium RIFCSPHIGHO2_02_FULL_38_8</name>
    <dbReference type="NCBI Taxonomy" id="1797538"/>
    <lineage>
        <taxon>Bacteria</taxon>
        <taxon>Candidatus Buchananiibacteriota</taxon>
    </lineage>
</organism>
<reference evidence="9 10" key="1">
    <citation type="journal article" date="2016" name="Nat. Commun.">
        <title>Thousands of microbial genomes shed light on interconnected biogeochemical processes in an aquifer system.</title>
        <authorList>
            <person name="Anantharaman K."/>
            <person name="Brown C.T."/>
            <person name="Hug L.A."/>
            <person name="Sharon I."/>
            <person name="Castelle C.J."/>
            <person name="Probst A.J."/>
            <person name="Thomas B.C."/>
            <person name="Singh A."/>
            <person name="Wilkins M.J."/>
            <person name="Karaoz U."/>
            <person name="Brodie E.L."/>
            <person name="Williams K.H."/>
            <person name="Hubbard S.S."/>
            <person name="Banfield J.F."/>
        </authorList>
    </citation>
    <scope>NUCLEOTIDE SEQUENCE [LARGE SCALE GENOMIC DNA]</scope>
</reference>
<sequence>MAENQSINISVSTGTILKIVGIFLVLAFVYLIRDILITVFVALIFATLIEPVVNKLEAKKVPRGVGVIIIYIILILFLVFVVRMLIPPIVEQVGLLAVNFPNFWNRIMENFESLRQYSEQQGFLDNIQRSLTGIQSNLSKAATGVYAFIVSIFRNLVNFLVVLVVTFYLVVQKGALSKVLKALAPSKYHLYLEDLSLRIQQKIGGWARGQLLLGLIIGVFSFVGLIFILPKYALVLAIVAGITEMIPYLGPLIGAIPAVFLGFTVSFGHGLAVLILYVVIQQLENNVIVPQVMKKQVGLNPVVIIISMLIGARLMGIIGIILAVPVVSALSLIVKDFTAKSQISKIKDGENPSYSDGRENTV</sequence>
<evidence type="ECO:0000256" key="5">
    <source>
        <dbReference type="ARBA" id="ARBA00022692"/>
    </source>
</evidence>
<dbReference type="InterPro" id="IPR002549">
    <property type="entry name" value="AI-2E-like"/>
</dbReference>
<evidence type="ECO:0008006" key="11">
    <source>
        <dbReference type="Google" id="ProtNLM"/>
    </source>
</evidence>
<feature type="transmembrane region" description="Helical" evidence="8">
    <location>
        <begin position="65"/>
        <end position="86"/>
    </location>
</feature>
<evidence type="ECO:0000256" key="8">
    <source>
        <dbReference type="SAM" id="Phobius"/>
    </source>
</evidence>
<proteinExistence type="inferred from homology"/>
<feature type="transmembrane region" description="Helical" evidence="8">
    <location>
        <begin position="211"/>
        <end position="240"/>
    </location>
</feature>
<dbReference type="Pfam" id="PF01594">
    <property type="entry name" value="AI-2E_transport"/>
    <property type="match status" value="1"/>
</dbReference>
<protein>
    <recommendedName>
        <fullName evidence="11">AI-2E family transporter</fullName>
    </recommendedName>
</protein>
<evidence type="ECO:0000256" key="2">
    <source>
        <dbReference type="ARBA" id="ARBA00009773"/>
    </source>
</evidence>
<evidence type="ECO:0000313" key="9">
    <source>
        <dbReference type="EMBL" id="OGY47081.1"/>
    </source>
</evidence>
<evidence type="ECO:0000256" key="7">
    <source>
        <dbReference type="ARBA" id="ARBA00023136"/>
    </source>
</evidence>
<feature type="transmembrane region" description="Helical" evidence="8">
    <location>
        <begin position="145"/>
        <end position="171"/>
    </location>
</feature>
<dbReference type="GO" id="GO:0005886">
    <property type="term" value="C:plasma membrane"/>
    <property type="evidence" value="ECO:0007669"/>
    <property type="project" value="UniProtKB-SubCell"/>
</dbReference>
<accession>A0A1G1Y4B2</accession>
<comment type="subcellular location">
    <subcellularLocation>
        <location evidence="1">Cell membrane</location>
        <topology evidence="1">Multi-pass membrane protein</topology>
    </subcellularLocation>
</comment>
<gene>
    <name evidence="9" type="ORF">A3J62_00420</name>
</gene>
<keyword evidence="6 8" id="KW-1133">Transmembrane helix</keyword>
<keyword evidence="4" id="KW-1003">Cell membrane</keyword>
<keyword evidence="7 8" id="KW-0472">Membrane</keyword>
<evidence type="ECO:0000256" key="6">
    <source>
        <dbReference type="ARBA" id="ARBA00022989"/>
    </source>
</evidence>
<evidence type="ECO:0000256" key="3">
    <source>
        <dbReference type="ARBA" id="ARBA00022448"/>
    </source>
</evidence>
<dbReference type="PANTHER" id="PTHR21716:SF53">
    <property type="entry name" value="PERMEASE PERM-RELATED"/>
    <property type="match status" value="1"/>
</dbReference>
<name>A0A1G1Y4B2_9BACT</name>
<feature type="transmembrane region" description="Helical" evidence="8">
    <location>
        <begin position="35"/>
        <end position="53"/>
    </location>
</feature>
<dbReference type="EMBL" id="MHIH01000057">
    <property type="protein sequence ID" value="OGY47081.1"/>
    <property type="molecule type" value="Genomic_DNA"/>
</dbReference>
<evidence type="ECO:0000256" key="1">
    <source>
        <dbReference type="ARBA" id="ARBA00004651"/>
    </source>
</evidence>